<keyword evidence="4" id="KW-1185">Reference proteome</keyword>
<dbReference type="SUPFAM" id="SSF51695">
    <property type="entry name" value="PLC-like phosphodiesterases"/>
    <property type="match status" value="1"/>
</dbReference>
<sequence>MKKSRLLAFVLLSFALLSFAWVPTTISAHENLLSPDRLLTIAHRGASGYAPEHTLASYKIATNMNADYLELDLQMTKDGHLIVMHDETVDRTTNGTGWVKDLTLDEIKQLDAGSWFNEANPDKQNAHFIGQQVLTLDEVLHYFGKQENYYIETKKPDIYPQMEEKLLAVLKKHHLLGKHTRKGQVIIQSFSQESLLKLQKLAPRLPKVQLLDRAQMTSITDDQLDFIKSYAVGVGPNFRALTLENVQQVRSHGLLLHPYTVNSEADMVRLLQYGVTGLFTNFPDVFQGVKASL</sequence>
<dbReference type="PROSITE" id="PS51704">
    <property type="entry name" value="GP_PDE"/>
    <property type="match status" value="1"/>
</dbReference>
<dbReference type="Gene3D" id="3.20.20.190">
    <property type="entry name" value="Phosphatidylinositol (PI) phosphodiesterase"/>
    <property type="match status" value="1"/>
</dbReference>
<gene>
    <name evidence="3" type="ORF">M5W27_07745</name>
</gene>
<dbReference type="RefSeq" id="WP_197226092.1">
    <property type="nucleotide sequence ID" value="NZ_JAMDMH010000012.1"/>
</dbReference>
<evidence type="ECO:0000313" key="3">
    <source>
        <dbReference type="EMBL" id="MCY9575733.1"/>
    </source>
</evidence>
<feature type="signal peptide" evidence="1">
    <location>
        <begin position="1"/>
        <end position="20"/>
    </location>
</feature>
<accession>A0ABT4F0Z8</accession>
<dbReference type="CDD" id="cd08601">
    <property type="entry name" value="GDPD_SaGlpQ_like"/>
    <property type="match status" value="1"/>
</dbReference>
<reference evidence="3 4" key="1">
    <citation type="submission" date="2022-05" db="EMBL/GenBank/DDBJ databases">
        <title>Genome Sequencing of Bee-Associated Microbes.</title>
        <authorList>
            <person name="Dunlap C."/>
        </authorList>
    </citation>
    <scope>NUCLEOTIDE SEQUENCE [LARGE SCALE GENOMIC DNA]</scope>
    <source>
        <strain evidence="3 4">CBP-1093</strain>
    </source>
</reference>
<protein>
    <submittedName>
        <fullName evidence="3">Glycerophosphodiester phosphodiesterase</fullName>
    </submittedName>
</protein>
<evidence type="ECO:0000259" key="2">
    <source>
        <dbReference type="PROSITE" id="PS51704"/>
    </source>
</evidence>
<proteinExistence type="predicted"/>
<dbReference type="PANTHER" id="PTHR46211:SF7">
    <property type="entry name" value="GLYCEROPHOSPHODIESTER PHOSPHODIESTERASE"/>
    <property type="match status" value="1"/>
</dbReference>
<dbReference type="PANTHER" id="PTHR46211">
    <property type="entry name" value="GLYCEROPHOSPHORYL DIESTER PHOSPHODIESTERASE"/>
    <property type="match status" value="1"/>
</dbReference>
<dbReference type="EMBL" id="JAMDMH010000012">
    <property type="protein sequence ID" value="MCY9575733.1"/>
    <property type="molecule type" value="Genomic_DNA"/>
</dbReference>
<evidence type="ECO:0000256" key="1">
    <source>
        <dbReference type="SAM" id="SignalP"/>
    </source>
</evidence>
<feature type="chain" id="PRO_5045053349" evidence="1">
    <location>
        <begin position="21"/>
        <end position="293"/>
    </location>
</feature>
<organism evidence="3 4">
    <name type="scientific">Bacillus xiamenensis</name>
    <dbReference type="NCBI Taxonomy" id="1178537"/>
    <lineage>
        <taxon>Bacteria</taxon>
        <taxon>Bacillati</taxon>
        <taxon>Bacillota</taxon>
        <taxon>Bacilli</taxon>
        <taxon>Bacillales</taxon>
        <taxon>Bacillaceae</taxon>
        <taxon>Bacillus</taxon>
    </lineage>
</organism>
<evidence type="ECO:0000313" key="4">
    <source>
        <dbReference type="Proteomes" id="UP001527057"/>
    </source>
</evidence>
<dbReference type="InterPro" id="IPR017946">
    <property type="entry name" value="PLC-like_Pdiesterase_TIM-brl"/>
</dbReference>
<dbReference type="Pfam" id="PF03009">
    <property type="entry name" value="GDPD"/>
    <property type="match status" value="1"/>
</dbReference>
<keyword evidence="1" id="KW-0732">Signal</keyword>
<name>A0ABT4F0Z8_9BACI</name>
<comment type="caution">
    <text evidence="3">The sequence shown here is derived from an EMBL/GenBank/DDBJ whole genome shotgun (WGS) entry which is preliminary data.</text>
</comment>
<dbReference type="InterPro" id="IPR030395">
    <property type="entry name" value="GP_PDE_dom"/>
</dbReference>
<feature type="domain" description="GP-PDE" evidence="2">
    <location>
        <begin position="38"/>
        <end position="290"/>
    </location>
</feature>
<dbReference type="Proteomes" id="UP001527057">
    <property type="component" value="Unassembled WGS sequence"/>
</dbReference>